<dbReference type="EMBL" id="LR796376">
    <property type="protein sequence ID" value="CAB4140684.1"/>
    <property type="molecule type" value="Genomic_DNA"/>
</dbReference>
<proteinExistence type="predicted"/>
<accession>A0A6J5M1L3</accession>
<evidence type="ECO:0000313" key="1">
    <source>
        <dbReference type="EMBL" id="CAB4140684.1"/>
    </source>
</evidence>
<reference evidence="1" key="1">
    <citation type="submission" date="2020-04" db="EMBL/GenBank/DDBJ databases">
        <authorList>
            <person name="Chiriac C."/>
            <person name="Salcher M."/>
            <person name="Ghai R."/>
            <person name="Kavagutti S V."/>
        </authorList>
    </citation>
    <scope>NUCLEOTIDE SEQUENCE</scope>
</reference>
<protein>
    <submittedName>
        <fullName evidence="1">Uncharacterized protein</fullName>
    </submittedName>
</protein>
<gene>
    <name evidence="1" type="ORF">UFOVP398_66</name>
</gene>
<name>A0A6J5M1L3_9CAUD</name>
<organism evidence="1">
    <name type="scientific">uncultured Caudovirales phage</name>
    <dbReference type="NCBI Taxonomy" id="2100421"/>
    <lineage>
        <taxon>Viruses</taxon>
        <taxon>Duplodnaviria</taxon>
        <taxon>Heunggongvirae</taxon>
        <taxon>Uroviricota</taxon>
        <taxon>Caudoviricetes</taxon>
        <taxon>Peduoviridae</taxon>
        <taxon>Maltschvirus</taxon>
        <taxon>Maltschvirus maltsch</taxon>
    </lineage>
</organism>
<sequence length="109" mass="12756">MTQLKAPFPPIGAHLWYWSKGTQDIHPGKFAGIEKRSGKAKTHYLIETYRGIRSIAESLVRRGMMLYCEREHRRCMAEVRSNDHNEIGALIGAADWKMEWELWRRLRAS</sequence>